<organism evidence="1">
    <name type="scientific">uncultured Caudovirales phage</name>
    <dbReference type="NCBI Taxonomy" id="2100421"/>
    <lineage>
        <taxon>Viruses</taxon>
        <taxon>Duplodnaviria</taxon>
        <taxon>Heunggongvirae</taxon>
        <taxon>Uroviricota</taxon>
        <taxon>Caudoviricetes</taxon>
        <taxon>Peduoviridae</taxon>
        <taxon>Maltschvirus</taxon>
        <taxon>Maltschvirus maltsch</taxon>
    </lineage>
</organism>
<dbReference type="EMBL" id="LR796727">
    <property type="protein sequence ID" value="CAB4162060.1"/>
    <property type="molecule type" value="Genomic_DNA"/>
</dbReference>
<proteinExistence type="predicted"/>
<evidence type="ECO:0000313" key="1">
    <source>
        <dbReference type="EMBL" id="CAB4162060.1"/>
    </source>
</evidence>
<protein>
    <submittedName>
        <fullName evidence="1">Uncharacterized protein</fullName>
    </submittedName>
</protein>
<gene>
    <name evidence="1" type="ORF">UFOVP786_23</name>
</gene>
<accession>A0A6J5NQL6</accession>
<reference evidence="1" key="1">
    <citation type="submission" date="2020-04" db="EMBL/GenBank/DDBJ databases">
        <authorList>
            <person name="Chiriac C."/>
            <person name="Salcher M."/>
            <person name="Ghai R."/>
            <person name="Kavagutti S V."/>
        </authorList>
    </citation>
    <scope>NUCLEOTIDE SEQUENCE</scope>
</reference>
<name>A0A6J5NQL6_9CAUD</name>
<sequence length="254" mass="28864">MLNDTQLRVYRSHRAQGRSVPTALHLTRLPVTNPNLGKRRPYVSGHAGRNDDTRIQYWDHKDSVPFRFIGYVDEIRRSIDHQGWYCDQFQDRTLRGVVYQLPARNGVPQYLSGYQESDNDSVVLYLDSFEAEPAEAAYRADRIAERWAESEREYQEAWFAGSQAGEAVREALDALRDEVSRIVQIALYPDRIGLTVDDDASADRQHEEARDKLVSAISAARDSQPTYSKDLLAAWREGFDGSTTIKAIGGGIRI</sequence>